<feature type="non-terminal residue" evidence="2">
    <location>
        <position position="1"/>
    </location>
</feature>
<evidence type="ECO:0000313" key="3">
    <source>
        <dbReference type="Proteomes" id="UP000789831"/>
    </source>
</evidence>
<proteinExistence type="predicted"/>
<evidence type="ECO:0000313" key="2">
    <source>
        <dbReference type="EMBL" id="CAG8524706.1"/>
    </source>
</evidence>
<comment type="caution">
    <text evidence="2">The sequence shown here is derived from an EMBL/GenBank/DDBJ whole genome shotgun (WGS) entry which is preliminary data.</text>
</comment>
<sequence>QQTQQKKRKSRFQKHLRKPQSFNSYLLRRSNSTSSTSSCESSVRRISSTIRFAGLLDGNLLHDDVSSVSYSSSNNSADDWDPRDDEDEEEEDFFYNNGDNNSHRC</sequence>
<feature type="compositionally biased region" description="Low complexity" evidence="1">
    <location>
        <begin position="66"/>
        <end position="77"/>
    </location>
</feature>
<feature type="compositionally biased region" description="Acidic residues" evidence="1">
    <location>
        <begin position="78"/>
        <end position="93"/>
    </location>
</feature>
<gene>
    <name evidence="2" type="ORF">AGERDE_LOCUS5418</name>
</gene>
<dbReference type="Proteomes" id="UP000789831">
    <property type="component" value="Unassembled WGS sequence"/>
</dbReference>
<organism evidence="2 3">
    <name type="scientific">Ambispora gerdemannii</name>
    <dbReference type="NCBI Taxonomy" id="144530"/>
    <lineage>
        <taxon>Eukaryota</taxon>
        <taxon>Fungi</taxon>
        <taxon>Fungi incertae sedis</taxon>
        <taxon>Mucoromycota</taxon>
        <taxon>Glomeromycotina</taxon>
        <taxon>Glomeromycetes</taxon>
        <taxon>Archaeosporales</taxon>
        <taxon>Ambisporaceae</taxon>
        <taxon>Ambispora</taxon>
    </lineage>
</organism>
<feature type="region of interest" description="Disordered" evidence="1">
    <location>
        <begin position="23"/>
        <end position="43"/>
    </location>
</feature>
<feature type="compositionally biased region" description="Low complexity" evidence="1">
    <location>
        <begin position="28"/>
        <end position="43"/>
    </location>
</feature>
<dbReference type="EMBL" id="CAJVPL010000727">
    <property type="protein sequence ID" value="CAG8524706.1"/>
    <property type="molecule type" value="Genomic_DNA"/>
</dbReference>
<name>A0A9N9FCR0_9GLOM</name>
<protein>
    <submittedName>
        <fullName evidence="2">4175_t:CDS:1</fullName>
    </submittedName>
</protein>
<dbReference type="AlphaFoldDB" id="A0A9N9FCR0"/>
<feature type="region of interest" description="Disordered" evidence="1">
    <location>
        <begin position="66"/>
        <end position="105"/>
    </location>
</feature>
<evidence type="ECO:0000256" key="1">
    <source>
        <dbReference type="SAM" id="MobiDB-lite"/>
    </source>
</evidence>
<reference evidence="2" key="1">
    <citation type="submission" date="2021-06" db="EMBL/GenBank/DDBJ databases">
        <authorList>
            <person name="Kallberg Y."/>
            <person name="Tangrot J."/>
            <person name="Rosling A."/>
        </authorList>
    </citation>
    <scope>NUCLEOTIDE SEQUENCE</scope>
    <source>
        <strain evidence="2">MT106</strain>
    </source>
</reference>
<keyword evidence="3" id="KW-1185">Reference proteome</keyword>
<accession>A0A9N9FCR0</accession>